<dbReference type="EMBL" id="KQ459549">
    <property type="protein sequence ID" value="KPJ00015.1"/>
    <property type="molecule type" value="Genomic_DNA"/>
</dbReference>
<feature type="region of interest" description="Disordered" evidence="1">
    <location>
        <begin position="118"/>
        <end position="148"/>
    </location>
</feature>
<dbReference type="STRING" id="66420.A0A0N1I4F6"/>
<gene>
    <name evidence="2" type="ORF">RR46_00487</name>
</gene>
<evidence type="ECO:0000313" key="2">
    <source>
        <dbReference type="EMBL" id="KPJ00015.1"/>
    </source>
</evidence>
<feature type="region of interest" description="Disordered" evidence="1">
    <location>
        <begin position="20"/>
        <end position="60"/>
    </location>
</feature>
<evidence type="ECO:0000313" key="3">
    <source>
        <dbReference type="Proteomes" id="UP000053268"/>
    </source>
</evidence>
<name>A0A0N1I4F6_PAPXU</name>
<keyword evidence="3" id="KW-1185">Reference proteome</keyword>
<evidence type="ECO:0000256" key="1">
    <source>
        <dbReference type="SAM" id="MobiDB-lite"/>
    </source>
</evidence>
<organism evidence="2 3">
    <name type="scientific">Papilio xuthus</name>
    <name type="common">Asian swallowtail butterfly</name>
    <dbReference type="NCBI Taxonomy" id="66420"/>
    <lineage>
        <taxon>Eukaryota</taxon>
        <taxon>Metazoa</taxon>
        <taxon>Ecdysozoa</taxon>
        <taxon>Arthropoda</taxon>
        <taxon>Hexapoda</taxon>
        <taxon>Insecta</taxon>
        <taxon>Pterygota</taxon>
        <taxon>Neoptera</taxon>
        <taxon>Endopterygota</taxon>
        <taxon>Lepidoptera</taxon>
        <taxon>Glossata</taxon>
        <taxon>Ditrysia</taxon>
        <taxon>Papilionoidea</taxon>
        <taxon>Papilionidae</taxon>
        <taxon>Papilioninae</taxon>
        <taxon>Papilio</taxon>
    </lineage>
</organism>
<sequence length="228" mass="24527">MLGQIGLAFGCVNYLSTPDTSSKPNVVSRQKIHPEDSSSKEMLAIPKKASPEDKSPSPMAEAIQPKISPLLASECTPTTEAQTMTLYGYNAAAKLPFACSHARERARERRSVRLRPAGRMVRSASSGAATHAPARKVDQPRSPGPHHAVDEVSMSLLWGDNCVRGVVSLPGSPRGNSASVPVVGSAESLVTRVLAEQGLAAYCDPEFVRNTSREMQEALEMTQEQMDR</sequence>
<dbReference type="AlphaFoldDB" id="A0A0N1I4F6"/>
<dbReference type="Proteomes" id="UP000053268">
    <property type="component" value="Unassembled WGS sequence"/>
</dbReference>
<proteinExistence type="predicted"/>
<accession>A0A0N1I4F6</accession>
<reference evidence="2 3" key="1">
    <citation type="journal article" date="2015" name="Nat. Commun.">
        <title>Outbred genome sequencing and CRISPR/Cas9 gene editing in butterflies.</title>
        <authorList>
            <person name="Li X."/>
            <person name="Fan D."/>
            <person name="Zhang W."/>
            <person name="Liu G."/>
            <person name="Zhang L."/>
            <person name="Zhao L."/>
            <person name="Fang X."/>
            <person name="Chen L."/>
            <person name="Dong Y."/>
            <person name="Chen Y."/>
            <person name="Ding Y."/>
            <person name="Zhao R."/>
            <person name="Feng M."/>
            <person name="Zhu Y."/>
            <person name="Feng Y."/>
            <person name="Jiang X."/>
            <person name="Zhu D."/>
            <person name="Xiang H."/>
            <person name="Feng X."/>
            <person name="Li S."/>
            <person name="Wang J."/>
            <person name="Zhang G."/>
            <person name="Kronforst M.R."/>
            <person name="Wang W."/>
        </authorList>
    </citation>
    <scope>NUCLEOTIDE SEQUENCE [LARGE SCALE GENOMIC DNA]</scope>
    <source>
        <strain evidence="2">Ya'a_city_454_Px</strain>
        <tissue evidence="2">Whole body</tissue>
    </source>
</reference>
<protein>
    <submittedName>
        <fullName evidence="2">Voltage-dependent calcium channel type D subunit alpha-1</fullName>
    </submittedName>
</protein>